<name>A0A9W6GN05_9FUSO</name>
<dbReference type="CDD" id="cd06529">
    <property type="entry name" value="S24_LexA-like"/>
    <property type="match status" value="1"/>
</dbReference>
<dbReference type="EMBL" id="BSDY01000016">
    <property type="protein sequence ID" value="GLI57322.1"/>
    <property type="molecule type" value="Genomic_DNA"/>
</dbReference>
<dbReference type="SMART" id="SM00530">
    <property type="entry name" value="HTH_XRE"/>
    <property type="match status" value="1"/>
</dbReference>
<sequence length="274" mass="31874">MKKTGDIIKEYREKQDYTLTKLAEEVNKSVGYINDIEKGRRNFPKKEIGDKLIKVLKISDEDIKNIKKYEDYKRTPESIRKENSDAKKIITFIAEGKTETKLFKEMLSNLFTCNYDDLLQKINSYSKNKIETKKSITKIHGMINLKLPVYKETKTGGININKSKQVGTKEIFTNKALKNSFIIEILNDSMSPEINPGDWIIVDPDEKEIIENKIYLVTYEEKTFITQIATPAKSMVILKNFNNTKYPDRYIMNEDVKKLTIEGRIVKAVSEKEY</sequence>
<dbReference type="Proteomes" id="UP001144471">
    <property type="component" value="Unassembled WGS sequence"/>
</dbReference>
<dbReference type="InterPro" id="IPR001387">
    <property type="entry name" value="Cro/C1-type_HTH"/>
</dbReference>
<protein>
    <recommendedName>
        <fullName evidence="4">HTH cro/C1-type domain-containing protein</fullName>
    </recommendedName>
</protein>
<dbReference type="PROSITE" id="PS50943">
    <property type="entry name" value="HTH_CROC1"/>
    <property type="match status" value="1"/>
</dbReference>
<keyword evidence="6" id="KW-1185">Reference proteome</keyword>
<dbReference type="Gene3D" id="2.10.109.10">
    <property type="entry name" value="Umud Fragment, subunit A"/>
    <property type="match status" value="1"/>
</dbReference>
<dbReference type="SUPFAM" id="SSF47413">
    <property type="entry name" value="lambda repressor-like DNA-binding domains"/>
    <property type="match status" value="1"/>
</dbReference>
<evidence type="ECO:0000256" key="2">
    <source>
        <dbReference type="ARBA" id="ARBA00023125"/>
    </source>
</evidence>
<dbReference type="Pfam" id="PF01381">
    <property type="entry name" value="HTH_3"/>
    <property type="match status" value="1"/>
</dbReference>
<comment type="caution">
    <text evidence="5">The sequence shown here is derived from an EMBL/GenBank/DDBJ whole genome shotgun (WGS) entry which is preliminary data.</text>
</comment>
<dbReference type="GO" id="GO:0003677">
    <property type="term" value="F:DNA binding"/>
    <property type="evidence" value="ECO:0007669"/>
    <property type="project" value="UniProtKB-KW"/>
</dbReference>
<keyword evidence="3" id="KW-0804">Transcription</keyword>
<dbReference type="Gene3D" id="1.10.260.40">
    <property type="entry name" value="lambda repressor-like DNA-binding domains"/>
    <property type="match status" value="1"/>
</dbReference>
<organism evidence="5 6">
    <name type="scientific">Propionigenium maris DSM 9537</name>
    <dbReference type="NCBI Taxonomy" id="1123000"/>
    <lineage>
        <taxon>Bacteria</taxon>
        <taxon>Fusobacteriati</taxon>
        <taxon>Fusobacteriota</taxon>
        <taxon>Fusobacteriia</taxon>
        <taxon>Fusobacteriales</taxon>
        <taxon>Fusobacteriaceae</taxon>
        <taxon>Propionigenium</taxon>
    </lineage>
</organism>
<dbReference type="AlphaFoldDB" id="A0A9W6GN05"/>
<accession>A0A9W6GN05</accession>
<proteinExistence type="predicted"/>
<dbReference type="PANTHER" id="PTHR40661:SF3">
    <property type="entry name" value="FELS-1 PROPHAGE TRANSCRIPTIONAL REGULATOR"/>
    <property type="match status" value="1"/>
</dbReference>
<dbReference type="InterPro" id="IPR039418">
    <property type="entry name" value="LexA-like"/>
</dbReference>
<dbReference type="Pfam" id="PF00717">
    <property type="entry name" value="Peptidase_S24"/>
    <property type="match status" value="1"/>
</dbReference>
<evidence type="ECO:0000259" key="4">
    <source>
        <dbReference type="PROSITE" id="PS50943"/>
    </source>
</evidence>
<dbReference type="RefSeq" id="WP_281836877.1">
    <property type="nucleotide sequence ID" value="NZ_BSDY01000016.1"/>
</dbReference>
<dbReference type="SUPFAM" id="SSF51306">
    <property type="entry name" value="LexA/Signal peptidase"/>
    <property type="match status" value="1"/>
</dbReference>
<dbReference type="CDD" id="cd00093">
    <property type="entry name" value="HTH_XRE"/>
    <property type="match status" value="1"/>
</dbReference>
<dbReference type="InterPro" id="IPR036286">
    <property type="entry name" value="LexA/Signal_pep-like_sf"/>
</dbReference>
<dbReference type="InterPro" id="IPR015927">
    <property type="entry name" value="Peptidase_S24_S26A/B/C"/>
</dbReference>
<dbReference type="PANTHER" id="PTHR40661">
    <property type="match status" value="1"/>
</dbReference>
<evidence type="ECO:0000256" key="1">
    <source>
        <dbReference type="ARBA" id="ARBA00023015"/>
    </source>
</evidence>
<dbReference type="InterPro" id="IPR010982">
    <property type="entry name" value="Lambda_DNA-bd_dom_sf"/>
</dbReference>
<keyword evidence="2" id="KW-0238">DNA-binding</keyword>
<feature type="domain" description="HTH cro/C1-type" evidence="4">
    <location>
        <begin position="8"/>
        <end position="63"/>
    </location>
</feature>
<reference evidence="5" key="1">
    <citation type="submission" date="2022-12" db="EMBL/GenBank/DDBJ databases">
        <title>Reference genome sequencing for broad-spectrum identification of bacterial and archaeal isolates by mass spectrometry.</title>
        <authorList>
            <person name="Sekiguchi Y."/>
            <person name="Tourlousse D.M."/>
        </authorList>
    </citation>
    <scope>NUCLEOTIDE SEQUENCE</scope>
    <source>
        <strain evidence="5">10succ1</strain>
    </source>
</reference>
<gene>
    <name evidence="5" type="ORF">PM10SUCC1_28360</name>
</gene>
<evidence type="ECO:0000256" key="3">
    <source>
        <dbReference type="ARBA" id="ARBA00023163"/>
    </source>
</evidence>
<evidence type="ECO:0000313" key="5">
    <source>
        <dbReference type="EMBL" id="GLI57322.1"/>
    </source>
</evidence>
<evidence type="ECO:0000313" key="6">
    <source>
        <dbReference type="Proteomes" id="UP001144471"/>
    </source>
</evidence>
<keyword evidence="1" id="KW-0805">Transcription regulation</keyword>